<sequence length="587" mass="65854">MSRNVKFRDLVRYSGTLGYAVFTAPIKLVNLDPKDIPPGEKERIWPPTTATLIYGENDAVLVDALMTIDEGRNLADWVVASGKNLTTIYITHGHGDHFLGAEGVIKRFPKARLLATKSVIALMSKQIAPEFRANYWDKKFPNQITKTPVIADELTGDRFQLEGHDLIVVETGRTDTGSTTILHIPKLGLVVAGDVVYNEVHLHLSDSATIDARLEWISALDKVEGLNPGLVIAGHKWIGNEDNPRNIEETREYIRDFNRLADKTKTAREFYDKMIRLYPHRINTGALWDSVRAVKGNPLEMTKSTLFGYAVFTGNNKPYITSDPRAIGPDGKQRFWSPTSATLIYGERDAILVDPLMTIAEGHTLADWITASGKNLTTIYITHAHGDHYFGAGPVLERFPNARMVATASVVELMHKETGPMRMNDFWEKRFPDQITQTPVIAEELVGDSLQLEGHDLLVIETGHTDSDKTTVLYVPDLSLIVAGDVVYNDVHLFLAKSTDHKSREDWITALDKIETLNPRIVIAGHKWPGNEDNPRNIEETRKYIKDFDRLVKTTGTATELYNKMLILYPHRINPGMLWESAQAVKG</sequence>
<dbReference type="InterPro" id="IPR036866">
    <property type="entry name" value="RibonucZ/Hydroxyglut_hydro"/>
</dbReference>
<dbReference type="PANTHER" id="PTHR42951:SF14">
    <property type="entry name" value="METALLO-BETA-LACTAMASE SUPERFAMILY PROTEIN"/>
    <property type="match status" value="1"/>
</dbReference>
<evidence type="ECO:0000313" key="4">
    <source>
        <dbReference type="EMBL" id="AYV84211.1"/>
    </source>
</evidence>
<comment type="similarity">
    <text evidence="2">Belongs to the anti-Pycsar protein Apyc1 family.</text>
</comment>
<dbReference type="Gene3D" id="3.60.15.10">
    <property type="entry name" value="Ribonuclease Z/Hydroxyacylglutathione hydrolase-like"/>
    <property type="match status" value="2"/>
</dbReference>
<dbReference type="GO" id="GO:0016787">
    <property type="term" value="F:hydrolase activity"/>
    <property type="evidence" value="ECO:0007669"/>
    <property type="project" value="UniProtKB-KW"/>
</dbReference>
<dbReference type="Pfam" id="PF00753">
    <property type="entry name" value="Lactamase_B"/>
    <property type="match status" value="2"/>
</dbReference>
<dbReference type="InterPro" id="IPR050855">
    <property type="entry name" value="NDM-1-like"/>
</dbReference>
<dbReference type="PANTHER" id="PTHR42951">
    <property type="entry name" value="METALLO-BETA-LACTAMASE DOMAIN-CONTAINING"/>
    <property type="match status" value="1"/>
</dbReference>
<keyword evidence="4" id="KW-0378">Hydrolase</keyword>
<evidence type="ECO:0000256" key="2">
    <source>
        <dbReference type="ARBA" id="ARBA00034308"/>
    </source>
</evidence>
<comment type="function">
    <text evidence="1">Counteracts the host Pycsar antiviral defense system. Phosphodiesterase that enables metal-dependent hydrolysis of host cyclic nucleotide Pycsar defense signals such as cCMP and cUMP.</text>
</comment>
<accession>A0A3G5AD66</accession>
<dbReference type="CDD" id="cd07739">
    <property type="entry name" value="metallo-hydrolase-like_MBL-fold"/>
    <property type="match status" value="2"/>
</dbReference>
<evidence type="ECO:0000256" key="1">
    <source>
        <dbReference type="ARBA" id="ARBA00034293"/>
    </source>
</evidence>
<organism evidence="4">
    <name type="scientific">Hyperionvirus sp</name>
    <dbReference type="NCBI Taxonomy" id="2487770"/>
    <lineage>
        <taxon>Viruses</taxon>
        <taxon>Varidnaviria</taxon>
        <taxon>Bamfordvirae</taxon>
        <taxon>Nucleocytoviricota</taxon>
        <taxon>Megaviricetes</taxon>
        <taxon>Imitervirales</taxon>
        <taxon>Mimiviridae</taxon>
        <taxon>Klosneuvirinae</taxon>
    </lineage>
</organism>
<dbReference type="EMBL" id="MK072401">
    <property type="protein sequence ID" value="AYV84211.1"/>
    <property type="molecule type" value="Genomic_DNA"/>
</dbReference>
<name>A0A3G5AD66_9VIRU</name>
<reference evidence="4" key="1">
    <citation type="submission" date="2018-10" db="EMBL/GenBank/DDBJ databases">
        <title>Hidden diversity of soil giant viruses.</title>
        <authorList>
            <person name="Schulz F."/>
            <person name="Alteio L."/>
            <person name="Goudeau D."/>
            <person name="Ryan E.M."/>
            <person name="Malmstrom R.R."/>
            <person name="Blanchard J."/>
            <person name="Woyke T."/>
        </authorList>
    </citation>
    <scope>NUCLEOTIDE SEQUENCE</scope>
    <source>
        <strain evidence="4">HYV1</strain>
    </source>
</reference>
<dbReference type="InterPro" id="IPR001279">
    <property type="entry name" value="Metallo-B-lactamas"/>
</dbReference>
<dbReference type="SMART" id="SM00849">
    <property type="entry name" value="Lactamase_B"/>
    <property type="match status" value="2"/>
</dbReference>
<proteinExistence type="inferred from homology"/>
<protein>
    <submittedName>
        <fullName evidence="4">MBL fold metallo-hydrolase</fullName>
    </submittedName>
</protein>
<feature type="domain" description="Metallo-beta-lactamase" evidence="3">
    <location>
        <begin position="338"/>
        <end position="526"/>
    </location>
</feature>
<feature type="domain" description="Metallo-beta-lactamase" evidence="3">
    <location>
        <begin position="47"/>
        <end position="235"/>
    </location>
</feature>
<evidence type="ECO:0000259" key="3">
    <source>
        <dbReference type="SMART" id="SM00849"/>
    </source>
</evidence>
<gene>
    <name evidence="4" type="ORF">Hyperionvirus19_35</name>
</gene>
<dbReference type="SUPFAM" id="SSF56281">
    <property type="entry name" value="Metallo-hydrolase/oxidoreductase"/>
    <property type="match status" value="2"/>
</dbReference>